<dbReference type="eggNOG" id="COG2834">
    <property type="taxonomic scope" value="Bacteria"/>
</dbReference>
<dbReference type="AlphaFoldDB" id="A0A089IY23"/>
<dbReference type="EMBL" id="CP009288">
    <property type="protein sequence ID" value="AIQ13849.1"/>
    <property type="molecule type" value="Genomic_DNA"/>
</dbReference>
<dbReference type="OrthoDB" id="2612814at2"/>
<accession>A0A089IY23</accession>
<organism evidence="3 4">
    <name type="scientific">Paenibacillus durus</name>
    <name type="common">Paenibacillus azotofixans</name>
    <dbReference type="NCBI Taxonomy" id="44251"/>
    <lineage>
        <taxon>Bacteria</taxon>
        <taxon>Bacillati</taxon>
        <taxon>Bacillota</taxon>
        <taxon>Bacilli</taxon>
        <taxon>Bacillales</taxon>
        <taxon>Paenibacillaceae</taxon>
        <taxon>Paenibacillus</taxon>
    </lineage>
</organism>
<keyword evidence="1" id="KW-0812">Transmembrane</keyword>
<evidence type="ECO:0000259" key="2">
    <source>
        <dbReference type="Pfam" id="PF14285"/>
    </source>
</evidence>
<keyword evidence="4" id="KW-1185">Reference proteome</keyword>
<feature type="transmembrane region" description="Helical" evidence="1">
    <location>
        <begin position="87"/>
        <end position="105"/>
    </location>
</feature>
<feature type="domain" description="DUF4367" evidence="2">
    <location>
        <begin position="149"/>
        <end position="254"/>
    </location>
</feature>
<evidence type="ECO:0000313" key="4">
    <source>
        <dbReference type="Proteomes" id="UP000029409"/>
    </source>
</evidence>
<gene>
    <name evidence="3" type="ORF">PDUR_19505</name>
</gene>
<keyword evidence="1" id="KW-1133">Transmembrane helix</keyword>
<dbReference type="Pfam" id="PF14285">
    <property type="entry name" value="DUF4367"/>
    <property type="match status" value="1"/>
</dbReference>
<name>A0A089IY23_PAEDU</name>
<dbReference type="STRING" id="44251.PDUR_19505"/>
<keyword evidence="1" id="KW-0472">Membrane</keyword>
<dbReference type="KEGG" id="pdu:PDUR_19505"/>
<dbReference type="Proteomes" id="UP000029409">
    <property type="component" value="Chromosome"/>
</dbReference>
<evidence type="ECO:0000256" key="1">
    <source>
        <dbReference type="SAM" id="Phobius"/>
    </source>
</evidence>
<proteinExistence type="predicted"/>
<reference evidence="3 4" key="1">
    <citation type="submission" date="2014-08" db="EMBL/GenBank/DDBJ databases">
        <title>Comparative genomics of the Paenibacillus odorifer group.</title>
        <authorList>
            <person name="den Bakker H.C."/>
            <person name="Tsai Y.-C."/>
            <person name="Martin N."/>
            <person name="Korlach J."/>
            <person name="Wiedmann M."/>
        </authorList>
    </citation>
    <scope>NUCLEOTIDE SEQUENCE [LARGE SCALE GENOMIC DNA]</scope>
    <source>
        <strain evidence="3 4">DSM 1735</strain>
    </source>
</reference>
<protein>
    <recommendedName>
        <fullName evidence="2">DUF4367 domain-containing protein</fullName>
    </recommendedName>
</protein>
<dbReference type="RefSeq" id="WP_042207646.1">
    <property type="nucleotide sequence ID" value="NZ_CP009288.1"/>
</dbReference>
<sequence length="258" mass="29752">MAKSNNSMDRTSLMEEYEEIQLKLALASYVEQEGKKLLEENEEMHRNPFFLPTEAERNKFLKRLNRHLAFLQIKKMVRICFIGSKKTALVCSLLLVLLAVSSMTVEAVRVKVFTLFVQLQDEYTEIRLGRQNADEVTGNHLEINWEHAYVPIRIPEDYHIVNVTNLENMKGIEYAHDNGGYILFQQKREGSGTNVDTEDADEVIQTTVQGSQGIIIRKGDKWTVIWQKHSQLFMFMGEHTGLSQNQFLDIAESVTLLQ</sequence>
<dbReference type="InterPro" id="IPR025377">
    <property type="entry name" value="DUF4367"/>
</dbReference>
<evidence type="ECO:0000313" key="3">
    <source>
        <dbReference type="EMBL" id="AIQ13849.1"/>
    </source>
</evidence>